<feature type="non-terminal residue" evidence="2">
    <location>
        <position position="1"/>
    </location>
</feature>
<keyword evidence="3" id="KW-1185">Reference proteome</keyword>
<dbReference type="EMBL" id="JAAAIP010002499">
    <property type="protein sequence ID" value="KAG0299800.1"/>
    <property type="molecule type" value="Genomic_DNA"/>
</dbReference>
<organism evidence="2 3">
    <name type="scientific">Dissophora globulifera</name>
    <dbReference type="NCBI Taxonomy" id="979702"/>
    <lineage>
        <taxon>Eukaryota</taxon>
        <taxon>Fungi</taxon>
        <taxon>Fungi incertae sedis</taxon>
        <taxon>Mucoromycota</taxon>
        <taxon>Mortierellomycotina</taxon>
        <taxon>Mortierellomycetes</taxon>
        <taxon>Mortierellales</taxon>
        <taxon>Mortierellaceae</taxon>
        <taxon>Dissophora</taxon>
    </lineage>
</organism>
<dbReference type="AlphaFoldDB" id="A0A9P6QT93"/>
<protein>
    <submittedName>
        <fullName evidence="2">Uncharacterized protein</fullName>
    </submittedName>
</protein>
<evidence type="ECO:0000313" key="2">
    <source>
        <dbReference type="EMBL" id="KAG0299800.1"/>
    </source>
</evidence>
<feature type="non-terminal residue" evidence="2">
    <location>
        <position position="100"/>
    </location>
</feature>
<evidence type="ECO:0000256" key="1">
    <source>
        <dbReference type="SAM" id="MobiDB-lite"/>
    </source>
</evidence>
<feature type="region of interest" description="Disordered" evidence="1">
    <location>
        <begin position="55"/>
        <end position="100"/>
    </location>
</feature>
<comment type="caution">
    <text evidence="2">The sequence shown here is derived from an EMBL/GenBank/DDBJ whole genome shotgun (WGS) entry which is preliminary data.</text>
</comment>
<dbReference type="Proteomes" id="UP000738325">
    <property type="component" value="Unassembled WGS sequence"/>
</dbReference>
<sequence length="100" mass="10718">DPKDHWVMLQPGHMEVNRFMMLGNGEGDSGMVCDGARGTGSPISHAQPNGTVKRVHGDMMGSDDLGVDKGFLGSRIDEGEDRNGKSVGDRDDSVDKETDT</sequence>
<proteinExistence type="predicted"/>
<gene>
    <name evidence="2" type="ORF">BGZ99_003989</name>
</gene>
<evidence type="ECO:0000313" key="3">
    <source>
        <dbReference type="Proteomes" id="UP000738325"/>
    </source>
</evidence>
<reference evidence="2" key="1">
    <citation type="journal article" date="2020" name="Fungal Divers.">
        <title>Resolving the Mortierellaceae phylogeny through synthesis of multi-gene phylogenetics and phylogenomics.</title>
        <authorList>
            <person name="Vandepol N."/>
            <person name="Liber J."/>
            <person name="Desiro A."/>
            <person name="Na H."/>
            <person name="Kennedy M."/>
            <person name="Barry K."/>
            <person name="Grigoriev I.V."/>
            <person name="Miller A.N."/>
            <person name="O'Donnell K."/>
            <person name="Stajich J.E."/>
            <person name="Bonito G."/>
        </authorList>
    </citation>
    <scope>NUCLEOTIDE SEQUENCE</scope>
    <source>
        <strain evidence="2">REB-010B</strain>
    </source>
</reference>
<feature type="compositionally biased region" description="Basic and acidic residues" evidence="1">
    <location>
        <begin position="75"/>
        <end position="100"/>
    </location>
</feature>
<accession>A0A9P6QT93</accession>
<name>A0A9P6QT93_9FUNG</name>